<feature type="transmembrane region" description="Helical" evidence="7">
    <location>
        <begin position="12"/>
        <end position="33"/>
    </location>
</feature>
<dbReference type="InterPro" id="IPR018076">
    <property type="entry name" value="T2SS_GspF_dom"/>
</dbReference>
<evidence type="ECO:0000313" key="9">
    <source>
        <dbReference type="EMBL" id="ABG62003.1"/>
    </source>
</evidence>
<dbReference type="AlphaFoldDB" id="Q11KS2"/>
<accession>Q11KS2</accession>
<evidence type="ECO:0000256" key="6">
    <source>
        <dbReference type="SAM" id="Coils"/>
    </source>
</evidence>
<feature type="transmembrane region" description="Helical" evidence="7">
    <location>
        <begin position="305"/>
        <end position="329"/>
    </location>
</feature>
<dbReference type="EMBL" id="CP000390">
    <property type="protein sequence ID" value="ABG62003.1"/>
    <property type="molecule type" value="Genomic_DNA"/>
</dbReference>
<keyword evidence="6" id="KW-0175">Coiled coil</keyword>
<dbReference type="HOGENOM" id="CLU_064305_1_1_5"/>
<dbReference type="InterPro" id="IPR042094">
    <property type="entry name" value="T2SS_GspF_sf"/>
</dbReference>
<reference evidence="9" key="1">
    <citation type="submission" date="2006-06" db="EMBL/GenBank/DDBJ databases">
        <title>Complete sequence of chromosome of Chelativorans sp. BNC1.</title>
        <authorList>
            <consortium name="US DOE Joint Genome Institute"/>
            <person name="Copeland A."/>
            <person name="Lucas S."/>
            <person name="Lapidus A."/>
            <person name="Barry K."/>
            <person name="Detter J.C."/>
            <person name="Glavina del Rio T."/>
            <person name="Hammon N."/>
            <person name="Israni S."/>
            <person name="Dalin E."/>
            <person name="Tice H."/>
            <person name="Pitluck S."/>
            <person name="Chertkov O."/>
            <person name="Brettin T."/>
            <person name="Bruce D."/>
            <person name="Han C."/>
            <person name="Tapia R."/>
            <person name="Gilna P."/>
            <person name="Schmutz J."/>
            <person name="Larimer F."/>
            <person name="Land M."/>
            <person name="Hauser L."/>
            <person name="Kyrpides N."/>
            <person name="Mikhailova N."/>
            <person name="Richardson P."/>
        </authorList>
    </citation>
    <scope>NUCLEOTIDE SEQUENCE</scope>
    <source>
        <strain evidence="9">BNC1</strain>
    </source>
</reference>
<dbReference type="KEGG" id="mes:Meso_0603"/>
<feature type="coiled-coil region" evidence="6">
    <location>
        <begin position="62"/>
        <end position="89"/>
    </location>
</feature>
<organism evidence="9">
    <name type="scientific">Chelativorans sp. (strain BNC1)</name>
    <dbReference type="NCBI Taxonomy" id="266779"/>
    <lineage>
        <taxon>Bacteria</taxon>
        <taxon>Pseudomonadati</taxon>
        <taxon>Pseudomonadota</taxon>
        <taxon>Alphaproteobacteria</taxon>
        <taxon>Hyphomicrobiales</taxon>
        <taxon>Phyllobacteriaceae</taxon>
        <taxon>Chelativorans</taxon>
    </lineage>
</organism>
<comment type="subcellular location">
    <subcellularLocation>
        <location evidence="1">Cell membrane</location>
        <topology evidence="1">Multi-pass membrane protein</topology>
    </subcellularLocation>
</comment>
<keyword evidence="5 7" id="KW-0472">Membrane</keyword>
<evidence type="ECO:0000256" key="1">
    <source>
        <dbReference type="ARBA" id="ARBA00004651"/>
    </source>
</evidence>
<keyword evidence="2" id="KW-1003">Cell membrane</keyword>
<dbReference type="STRING" id="266779.Meso_0603"/>
<evidence type="ECO:0000256" key="3">
    <source>
        <dbReference type="ARBA" id="ARBA00022692"/>
    </source>
</evidence>
<feature type="transmembrane region" description="Helical" evidence="7">
    <location>
        <begin position="110"/>
        <end position="129"/>
    </location>
</feature>
<dbReference type="Gene3D" id="1.20.81.30">
    <property type="entry name" value="Type II secretion system (T2SS), domain F"/>
    <property type="match status" value="1"/>
</dbReference>
<dbReference type="Pfam" id="PF00482">
    <property type="entry name" value="T2SSF"/>
    <property type="match status" value="1"/>
</dbReference>
<dbReference type="GO" id="GO:0005886">
    <property type="term" value="C:plasma membrane"/>
    <property type="evidence" value="ECO:0007669"/>
    <property type="project" value="UniProtKB-SubCell"/>
</dbReference>
<evidence type="ECO:0000256" key="4">
    <source>
        <dbReference type="ARBA" id="ARBA00022989"/>
    </source>
</evidence>
<dbReference type="PANTHER" id="PTHR35007:SF1">
    <property type="entry name" value="PILUS ASSEMBLY PROTEIN"/>
    <property type="match status" value="1"/>
</dbReference>
<keyword evidence="4 7" id="KW-1133">Transmembrane helix</keyword>
<sequence precursor="true">MDLSTALGPTLFPLMVFAFATLSVGGVAAALFYPQFAKASPFRRRFQGLAALGEEEESTAPADEDRDRRKSVEKTLRELEEKQKAKTRKAGKPTLSGRLRQAGLSWNRRAYFTACAVCGALTFPVALLLGAGSLVSVGFALAGGLLLPHFYVASRRKRRFKQFTNEFSNAVDVIVRGLKSGLPVGDCLRIIAAEAQEPVKSEFVAIVQDQTLGISLDEAVQRLWERVPLAEANFFAIVVGLQSRTGGSLAEALGNLSKVLRERKKMSAKIRAMSSEAKSSAGIIGALPFFVSAAIYLTSPDYMSLLFSTLTGKLVLAGCALWMGMGILVMRKMINFDF</sequence>
<keyword evidence="3 7" id="KW-0812">Transmembrane</keyword>
<evidence type="ECO:0000256" key="5">
    <source>
        <dbReference type="ARBA" id="ARBA00023136"/>
    </source>
</evidence>
<gene>
    <name evidence="9" type="ordered locus">Meso_0603</name>
</gene>
<feature type="domain" description="Type II secretion system protein GspF" evidence="8">
    <location>
        <begin position="172"/>
        <end position="295"/>
    </location>
</feature>
<protein>
    <submittedName>
        <fullName evidence="9">Type II secretion system protein</fullName>
    </submittedName>
</protein>
<name>Q11KS2_CHESB</name>
<evidence type="ECO:0000256" key="7">
    <source>
        <dbReference type="SAM" id="Phobius"/>
    </source>
</evidence>
<dbReference type="PANTHER" id="PTHR35007">
    <property type="entry name" value="INTEGRAL MEMBRANE PROTEIN-RELATED"/>
    <property type="match status" value="1"/>
</dbReference>
<proteinExistence type="predicted"/>
<feature type="transmembrane region" description="Helical" evidence="7">
    <location>
        <begin position="135"/>
        <end position="153"/>
    </location>
</feature>
<evidence type="ECO:0000259" key="8">
    <source>
        <dbReference type="Pfam" id="PF00482"/>
    </source>
</evidence>
<evidence type="ECO:0000256" key="2">
    <source>
        <dbReference type="ARBA" id="ARBA00022475"/>
    </source>
</evidence>
<feature type="transmembrane region" description="Helical" evidence="7">
    <location>
        <begin position="279"/>
        <end position="299"/>
    </location>
</feature>
<dbReference type="eggNOG" id="COG4965">
    <property type="taxonomic scope" value="Bacteria"/>
</dbReference>